<evidence type="ECO:0000256" key="3">
    <source>
        <dbReference type="ARBA" id="ARBA00022833"/>
    </source>
</evidence>
<dbReference type="SUPFAM" id="SSF57903">
    <property type="entry name" value="FYVE/PHD zinc finger"/>
    <property type="match status" value="1"/>
</dbReference>
<dbReference type="Gene3D" id="3.30.40.10">
    <property type="entry name" value="Zinc/RING finger domain, C3HC4 (zinc finger)"/>
    <property type="match status" value="1"/>
</dbReference>
<reference evidence="6 7" key="1">
    <citation type="submission" date="2023-11" db="EMBL/GenBank/DDBJ databases">
        <authorList>
            <person name="Hedman E."/>
            <person name="Englund M."/>
            <person name="Stromberg M."/>
            <person name="Nyberg Akerstrom W."/>
            <person name="Nylinder S."/>
            <person name="Jareborg N."/>
            <person name="Kallberg Y."/>
            <person name="Kronander E."/>
        </authorList>
    </citation>
    <scope>NUCLEOTIDE SEQUENCE [LARGE SCALE GENOMIC DNA]</scope>
</reference>
<keyword evidence="1" id="KW-0479">Metal-binding</keyword>
<dbReference type="EMBL" id="CAVLGL010000057">
    <property type="protein sequence ID" value="CAK1583801.1"/>
    <property type="molecule type" value="Genomic_DNA"/>
</dbReference>
<comment type="caution">
    <text evidence="6">The sequence shown here is derived from an EMBL/GenBank/DDBJ whole genome shotgun (WGS) entry which is preliminary data.</text>
</comment>
<dbReference type="Pfam" id="PF25298">
    <property type="entry name" value="Baculo_FP_2nd"/>
    <property type="match status" value="1"/>
</dbReference>
<dbReference type="Proteomes" id="UP001314205">
    <property type="component" value="Unassembled WGS sequence"/>
</dbReference>
<dbReference type="AlphaFoldDB" id="A0AAV1KPU8"/>
<evidence type="ECO:0000313" key="6">
    <source>
        <dbReference type="EMBL" id="CAK1583801.1"/>
    </source>
</evidence>
<dbReference type="CDD" id="cd15489">
    <property type="entry name" value="PHD_SF"/>
    <property type="match status" value="1"/>
</dbReference>
<evidence type="ECO:0000256" key="4">
    <source>
        <dbReference type="SAM" id="Coils"/>
    </source>
</evidence>
<evidence type="ECO:0000313" key="7">
    <source>
        <dbReference type="Proteomes" id="UP001314205"/>
    </source>
</evidence>
<evidence type="ECO:0000256" key="2">
    <source>
        <dbReference type="ARBA" id="ARBA00022771"/>
    </source>
</evidence>
<keyword evidence="3" id="KW-0862">Zinc</keyword>
<keyword evidence="4" id="KW-0175">Coiled coil</keyword>
<sequence length="340" mass="38147">MANKCGACGRFASTIDSTKCSSCTHLFHRKCASIPIDGRISNKWQCSGCKAKNVCASGVNTIATPSSCSSGGTDTEFGDAQLGSDARGRFETNVDLANELKLIREQLTTIAREMVSFRQEITNINSNVSEISNRVSDVEKRIACLEEQATNLTSQPGGSKVEDSVAELKCRLNERDQELLLNDLEISGVIEQKGENPLHLVTMLAAKIGTELDERDVVSARRIGMRREEIPGSGDKRRPRPLVVRLARRVIRDKLIHEARVRRGADTAGLNLGGEPRRFYVNERHTSINRQLFYKAREEGRRKGWRYMWTREGCIFARRDSGSPRYRIRTEIDINKIFGD</sequence>
<name>A0AAV1KPU8_9NEOP</name>
<proteinExistence type="predicted"/>
<evidence type="ECO:0000256" key="1">
    <source>
        <dbReference type="ARBA" id="ARBA00022723"/>
    </source>
</evidence>
<dbReference type="InterPro" id="IPR001965">
    <property type="entry name" value="Znf_PHD"/>
</dbReference>
<organism evidence="6 7">
    <name type="scientific">Parnassius mnemosyne</name>
    <name type="common">clouded apollo</name>
    <dbReference type="NCBI Taxonomy" id="213953"/>
    <lineage>
        <taxon>Eukaryota</taxon>
        <taxon>Metazoa</taxon>
        <taxon>Ecdysozoa</taxon>
        <taxon>Arthropoda</taxon>
        <taxon>Hexapoda</taxon>
        <taxon>Insecta</taxon>
        <taxon>Pterygota</taxon>
        <taxon>Neoptera</taxon>
        <taxon>Endopterygota</taxon>
        <taxon>Lepidoptera</taxon>
        <taxon>Glossata</taxon>
        <taxon>Ditrysia</taxon>
        <taxon>Papilionoidea</taxon>
        <taxon>Papilionidae</taxon>
        <taxon>Parnassiinae</taxon>
        <taxon>Parnassini</taxon>
        <taxon>Parnassius</taxon>
        <taxon>Driopa</taxon>
    </lineage>
</organism>
<dbReference type="SMART" id="SM00249">
    <property type="entry name" value="PHD"/>
    <property type="match status" value="1"/>
</dbReference>
<feature type="coiled-coil region" evidence="4">
    <location>
        <begin position="128"/>
        <end position="155"/>
    </location>
</feature>
<evidence type="ECO:0000259" key="5">
    <source>
        <dbReference type="SMART" id="SM00249"/>
    </source>
</evidence>
<protein>
    <recommendedName>
        <fullName evidence="5">Zinc finger PHD-type domain-containing protein</fullName>
    </recommendedName>
</protein>
<dbReference type="GO" id="GO:0008270">
    <property type="term" value="F:zinc ion binding"/>
    <property type="evidence" value="ECO:0007669"/>
    <property type="project" value="UniProtKB-KW"/>
</dbReference>
<dbReference type="InterPro" id="IPR057251">
    <property type="entry name" value="FP_C"/>
</dbReference>
<accession>A0AAV1KPU8</accession>
<dbReference type="InterPro" id="IPR013083">
    <property type="entry name" value="Znf_RING/FYVE/PHD"/>
</dbReference>
<dbReference type="InterPro" id="IPR011011">
    <property type="entry name" value="Znf_FYVE_PHD"/>
</dbReference>
<keyword evidence="7" id="KW-1185">Reference proteome</keyword>
<feature type="domain" description="Zinc finger PHD-type" evidence="5">
    <location>
        <begin position="4"/>
        <end position="50"/>
    </location>
</feature>
<gene>
    <name evidence="6" type="ORF">PARMNEM_LOCUS5150</name>
</gene>
<keyword evidence="2" id="KW-0863">Zinc-finger</keyword>